<dbReference type="AlphaFoldDB" id="A0A340Y6K0"/>
<dbReference type="InParanoid" id="A0A340Y6K0"/>
<evidence type="ECO:0000313" key="7">
    <source>
        <dbReference type="Proteomes" id="UP000265300"/>
    </source>
</evidence>
<dbReference type="PROSITE" id="PS51342">
    <property type="entry name" value="COLIPASE_2"/>
    <property type="match status" value="1"/>
</dbReference>
<dbReference type="GeneID" id="103086216"/>
<evidence type="ECO:0000256" key="2">
    <source>
        <dbReference type="ARBA" id="ARBA00022525"/>
    </source>
</evidence>
<dbReference type="CTD" id="389383"/>
<dbReference type="GO" id="GO:0016042">
    <property type="term" value="P:lipid catabolic process"/>
    <property type="evidence" value="ECO:0007669"/>
    <property type="project" value="InterPro"/>
</dbReference>
<dbReference type="OrthoDB" id="9834137at2759"/>
<evidence type="ECO:0000256" key="5">
    <source>
        <dbReference type="ARBA" id="ARBA00068746"/>
    </source>
</evidence>
<gene>
    <name evidence="8" type="primary">CLPSL2</name>
</gene>
<feature type="signal peptide" evidence="6">
    <location>
        <begin position="1"/>
        <end position="17"/>
    </location>
</feature>
<evidence type="ECO:0000256" key="4">
    <source>
        <dbReference type="ARBA" id="ARBA00023157"/>
    </source>
</evidence>
<dbReference type="GO" id="GO:0005576">
    <property type="term" value="C:extracellular region"/>
    <property type="evidence" value="ECO:0007669"/>
    <property type="project" value="UniProtKB-SubCell"/>
</dbReference>
<evidence type="ECO:0000256" key="6">
    <source>
        <dbReference type="SAM" id="SignalP"/>
    </source>
</evidence>
<evidence type="ECO:0000256" key="3">
    <source>
        <dbReference type="ARBA" id="ARBA00022729"/>
    </source>
</evidence>
<keyword evidence="4" id="KW-1015">Disulfide bond</keyword>
<comment type="subcellular location">
    <subcellularLocation>
        <location evidence="1">Secreted</location>
    </subcellularLocation>
</comment>
<proteinExistence type="predicted"/>
<dbReference type="GO" id="GO:0008047">
    <property type="term" value="F:enzyme activator activity"/>
    <property type="evidence" value="ECO:0007669"/>
    <property type="project" value="InterPro"/>
</dbReference>
<evidence type="ECO:0000313" key="8">
    <source>
        <dbReference type="RefSeq" id="XP_007467354.1"/>
    </source>
</evidence>
<dbReference type="GO" id="GO:0032094">
    <property type="term" value="P:response to food"/>
    <property type="evidence" value="ECO:0007669"/>
    <property type="project" value="TreeGrafter"/>
</dbReference>
<sequence length="100" mass="10864">MAVALAILAAMLLPCWGAFPQFKKGSTKMNGARCSHHSECYSDCCLINLDHGGAFCVPRARITMMCLPQTKGAINIICPCQVGLSCIHKDPVCTRRCHLI</sequence>
<name>A0A340Y6K0_LIPVE</name>
<feature type="chain" id="PRO_5016439017" description="Colipase-like protein 2" evidence="6">
    <location>
        <begin position="18"/>
        <end position="100"/>
    </location>
</feature>
<dbReference type="PANTHER" id="PTHR10041:SF3">
    <property type="entry name" value="COLIPASE-LIKE PROTEIN 2"/>
    <property type="match status" value="1"/>
</dbReference>
<reference evidence="8" key="1">
    <citation type="submission" date="2025-08" db="UniProtKB">
        <authorList>
            <consortium name="RefSeq"/>
        </authorList>
    </citation>
    <scope>IDENTIFICATION</scope>
</reference>
<dbReference type="GO" id="GO:0007586">
    <property type="term" value="P:digestion"/>
    <property type="evidence" value="ECO:0007669"/>
    <property type="project" value="InterPro"/>
</dbReference>
<dbReference type="RefSeq" id="XP_007467354.1">
    <property type="nucleotide sequence ID" value="XM_007467292.1"/>
</dbReference>
<dbReference type="KEGG" id="lve:103086216"/>
<dbReference type="STRING" id="118797.A0A340Y6K0"/>
<dbReference type="FunFam" id="2.10.80.10:FF:000006">
    <property type="entry name" value="Colipase-like protein 2"/>
    <property type="match status" value="1"/>
</dbReference>
<dbReference type="Gene3D" id="2.10.80.10">
    <property type="entry name" value="Lipase, subunit A"/>
    <property type="match status" value="1"/>
</dbReference>
<dbReference type="Proteomes" id="UP000265300">
    <property type="component" value="Unplaced"/>
</dbReference>
<dbReference type="PANTHER" id="PTHR10041">
    <property type="entry name" value="COLIPASE"/>
    <property type="match status" value="1"/>
</dbReference>
<keyword evidence="3 6" id="KW-0732">Signal</keyword>
<organism evidence="7 8">
    <name type="scientific">Lipotes vexillifer</name>
    <name type="common">Yangtze river dolphin</name>
    <dbReference type="NCBI Taxonomy" id="118797"/>
    <lineage>
        <taxon>Eukaryota</taxon>
        <taxon>Metazoa</taxon>
        <taxon>Chordata</taxon>
        <taxon>Craniata</taxon>
        <taxon>Vertebrata</taxon>
        <taxon>Euteleostomi</taxon>
        <taxon>Mammalia</taxon>
        <taxon>Eutheria</taxon>
        <taxon>Laurasiatheria</taxon>
        <taxon>Artiodactyla</taxon>
        <taxon>Whippomorpha</taxon>
        <taxon>Cetacea</taxon>
        <taxon>Odontoceti</taxon>
        <taxon>Lipotidae</taxon>
        <taxon>Lipotes</taxon>
    </lineage>
</organism>
<protein>
    <recommendedName>
        <fullName evidence="5">Colipase-like protein 2</fullName>
    </recommendedName>
</protein>
<accession>A0A340Y6K0</accession>
<keyword evidence="7" id="KW-1185">Reference proteome</keyword>
<keyword evidence="2" id="KW-0964">Secreted</keyword>
<dbReference type="InterPro" id="IPR001981">
    <property type="entry name" value="Colipase"/>
</dbReference>
<evidence type="ECO:0000256" key="1">
    <source>
        <dbReference type="ARBA" id="ARBA00004613"/>
    </source>
</evidence>